<dbReference type="PROSITE" id="PS00119">
    <property type="entry name" value="PA2_ASP"/>
    <property type="match status" value="1"/>
</dbReference>
<dbReference type="InterPro" id="IPR001211">
    <property type="entry name" value="PLA2"/>
</dbReference>
<dbReference type="InterPro" id="IPR016090">
    <property type="entry name" value="PLA2-like_dom"/>
</dbReference>
<keyword evidence="12" id="KW-1185">Reference proteome</keyword>
<feature type="binding site" evidence="5">
    <location>
        <position position="249"/>
    </location>
    <ligand>
        <name>Ca(2+)</name>
        <dbReference type="ChEBI" id="CHEBI:29108"/>
    </ligand>
</feature>
<dbReference type="GO" id="GO:0006644">
    <property type="term" value="P:phospholipid metabolic process"/>
    <property type="evidence" value="ECO:0007669"/>
    <property type="project" value="InterPro"/>
</dbReference>
<keyword evidence="5" id="KW-0479">Metal-binding</keyword>
<feature type="active site" evidence="4">
    <location>
        <position position="267"/>
    </location>
</feature>
<evidence type="ECO:0000256" key="4">
    <source>
        <dbReference type="PIRSR" id="PIRSR601211-1"/>
    </source>
</evidence>
<dbReference type="GO" id="GO:0004623">
    <property type="term" value="F:phospholipase A2 activity"/>
    <property type="evidence" value="ECO:0007669"/>
    <property type="project" value="UniProtKB-EC"/>
</dbReference>
<comment type="subcellular location">
    <subcellularLocation>
        <location evidence="1 8">Secreted</location>
    </subcellularLocation>
</comment>
<dbReference type="InterPro" id="IPR036444">
    <property type="entry name" value="PLipase_A2_dom_sf"/>
</dbReference>
<feature type="disulfide bond" evidence="6">
    <location>
        <begin position="270"/>
        <end position="316"/>
    </location>
</feature>
<organism evidence="11 12">
    <name type="scientific">Parelaphostrongylus tenuis</name>
    <name type="common">Meningeal worm</name>
    <dbReference type="NCBI Taxonomy" id="148309"/>
    <lineage>
        <taxon>Eukaryota</taxon>
        <taxon>Metazoa</taxon>
        <taxon>Ecdysozoa</taxon>
        <taxon>Nematoda</taxon>
        <taxon>Chromadorea</taxon>
        <taxon>Rhabditida</taxon>
        <taxon>Rhabditina</taxon>
        <taxon>Rhabditomorpha</taxon>
        <taxon>Strongyloidea</taxon>
        <taxon>Metastrongylidae</taxon>
        <taxon>Parelaphostrongylus</taxon>
    </lineage>
</organism>
<dbReference type="Gene3D" id="1.20.90.10">
    <property type="entry name" value="Phospholipase A2 domain"/>
    <property type="match status" value="1"/>
</dbReference>
<sequence length="353" mass="40051">MDSYMRDFYKVRFNKTDAQEYNRDVGQEAPIRVQNGVKKLRKLQLSIVFSLGTAHKRTVQRWFKKFHKSDKILGGKERKIIYNGKGVAGGLWKARRRFKVIRGIANDEDKDHLVANKDEEPSQLFERQENVKHSKISSPKEPCNGYFDDCIDGGVEKPSSSSRTHAQNIWRPAITQKRIHEIEISTYADFWRRMLYLVILCLLKILDLVPNTQSAPPSVAHSLLDMGQVSSCILGYSPMIYIGYGCWCGFGGESRAIDEIDSCCMDHDICYNSPVSNGTCFGSIWKYVQPYSFQCTNQTAICSAENNACQSALCACDVAMAKCWSKYPKPQETKICSNPTDSSTENPMLHSFQ</sequence>
<evidence type="ECO:0000256" key="6">
    <source>
        <dbReference type="PIRSR" id="PIRSR601211-3"/>
    </source>
</evidence>
<dbReference type="AlphaFoldDB" id="A0AAD5R5Y1"/>
<dbReference type="GO" id="GO:0016042">
    <property type="term" value="P:lipid catabolic process"/>
    <property type="evidence" value="ECO:0007669"/>
    <property type="project" value="InterPro"/>
</dbReference>
<evidence type="ECO:0000259" key="10">
    <source>
        <dbReference type="SMART" id="SM00085"/>
    </source>
</evidence>
<proteinExistence type="inferred from homology"/>
<evidence type="ECO:0000313" key="11">
    <source>
        <dbReference type="EMBL" id="KAJ1370318.1"/>
    </source>
</evidence>
<dbReference type="Proteomes" id="UP001196413">
    <property type="component" value="Unassembled WGS sequence"/>
</dbReference>
<dbReference type="InterPro" id="IPR033112">
    <property type="entry name" value="PLA2_Asp_AS"/>
</dbReference>
<dbReference type="PROSITE" id="PS00118">
    <property type="entry name" value="PA2_HIS"/>
    <property type="match status" value="1"/>
</dbReference>
<dbReference type="EC" id="3.1.1.4" evidence="8"/>
<dbReference type="PANTHER" id="PTHR11716">
    <property type="entry name" value="PHOSPHOLIPASE A2 FAMILY MEMBER"/>
    <property type="match status" value="1"/>
</dbReference>
<dbReference type="InterPro" id="IPR033113">
    <property type="entry name" value="PLA2_histidine"/>
</dbReference>
<gene>
    <name evidence="11" type="ORF">KIN20_032012</name>
</gene>
<keyword evidence="8" id="KW-0378">Hydrolase</keyword>
<dbReference type="PANTHER" id="PTHR11716:SF107">
    <property type="entry name" value="PHOSPHOLIPASE A2"/>
    <property type="match status" value="1"/>
</dbReference>
<feature type="disulfide bond" evidence="6">
    <location>
        <begin position="280"/>
        <end position="309"/>
    </location>
</feature>
<evidence type="ECO:0000256" key="5">
    <source>
        <dbReference type="PIRSR" id="PIRSR601211-2"/>
    </source>
</evidence>
<dbReference type="SUPFAM" id="SSF48619">
    <property type="entry name" value="Phospholipase A2, PLA2"/>
    <property type="match status" value="1"/>
</dbReference>
<keyword evidence="2 8" id="KW-0964">Secreted</keyword>
<dbReference type="SMART" id="SM00085">
    <property type="entry name" value="PA2c"/>
    <property type="match status" value="1"/>
</dbReference>
<accession>A0AAD5R5Y1</accession>
<feature type="disulfide bond" evidence="6">
    <location>
        <begin position="302"/>
        <end position="314"/>
    </location>
</feature>
<keyword evidence="5 8" id="KW-0106">Calcium</keyword>
<evidence type="ECO:0000256" key="1">
    <source>
        <dbReference type="ARBA" id="ARBA00004613"/>
    </source>
</evidence>
<dbReference type="Pfam" id="PF00068">
    <property type="entry name" value="Phospholip_A2_1"/>
    <property type="match status" value="1"/>
</dbReference>
<feature type="binding site" evidence="5">
    <location>
        <position position="268"/>
    </location>
    <ligand>
        <name>Ca(2+)</name>
        <dbReference type="ChEBI" id="CHEBI:29108"/>
    </ligand>
</feature>
<evidence type="ECO:0000256" key="3">
    <source>
        <dbReference type="ARBA" id="ARBA00023157"/>
    </source>
</evidence>
<evidence type="ECO:0000256" key="8">
    <source>
        <dbReference type="RuleBase" id="RU361236"/>
    </source>
</evidence>
<comment type="similarity">
    <text evidence="7">Belongs to the phospholipase A2 family.</text>
</comment>
<dbReference type="GO" id="GO:0005576">
    <property type="term" value="C:extracellular region"/>
    <property type="evidence" value="ECO:0007669"/>
    <property type="project" value="UniProtKB-SubCell"/>
</dbReference>
<keyword evidence="3 6" id="KW-1015">Disulfide bond</keyword>
<evidence type="ECO:0000256" key="9">
    <source>
        <dbReference type="SAM" id="MobiDB-lite"/>
    </source>
</evidence>
<feature type="active site" evidence="4">
    <location>
        <position position="317"/>
    </location>
</feature>
<reference evidence="11" key="1">
    <citation type="submission" date="2021-06" db="EMBL/GenBank/DDBJ databases">
        <title>Parelaphostrongylus tenuis whole genome reference sequence.</title>
        <authorList>
            <person name="Garwood T.J."/>
            <person name="Larsen P.A."/>
            <person name="Fountain-Jones N.M."/>
            <person name="Garbe J.R."/>
            <person name="Macchietto M.G."/>
            <person name="Kania S.A."/>
            <person name="Gerhold R.W."/>
            <person name="Richards J.E."/>
            <person name="Wolf T.M."/>
        </authorList>
    </citation>
    <scope>NUCLEOTIDE SEQUENCE</scope>
    <source>
        <strain evidence="11">MNPRO001-30</strain>
        <tissue evidence="11">Meninges</tissue>
    </source>
</reference>
<feature type="binding site" evidence="5">
    <location>
        <position position="251"/>
    </location>
    <ligand>
        <name>Ca(2+)</name>
        <dbReference type="ChEBI" id="CHEBI:29108"/>
    </ligand>
</feature>
<feature type="domain" description="Phospholipase A2-like central" evidence="10">
    <location>
        <begin position="222"/>
        <end position="345"/>
    </location>
</feature>
<protein>
    <recommendedName>
        <fullName evidence="8">Phospholipase A2</fullName>
        <ecNumber evidence="8">3.1.1.4</ecNumber>
    </recommendedName>
</protein>
<evidence type="ECO:0000313" key="12">
    <source>
        <dbReference type="Proteomes" id="UP001196413"/>
    </source>
</evidence>
<evidence type="ECO:0000256" key="2">
    <source>
        <dbReference type="ARBA" id="ARBA00022525"/>
    </source>
</evidence>
<dbReference type="CDD" id="cd00125">
    <property type="entry name" value="PLA2c"/>
    <property type="match status" value="1"/>
</dbReference>
<dbReference type="EMBL" id="JAHQIW010006768">
    <property type="protein sequence ID" value="KAJ1370318.1"/>
    <property type="molecule type" value="Genomic_DNA"/>
</dbReference>
<keyword evidence="8" id="KW-0443">Lipid metabolism</keyword>
<feature type="region of interest" description="Disordered" evidence="9">
    <location>
        <begin position="330"/>
        <end position="353"/>
    </location>
</feature>
<evidence type="ECO:0000256" key="7">
    <source>
        <dbReference type="RuleBase" id="RU003654"/>
    </source>
</evidence>
<comment type="caution">
    <text evidence="11">The sequence shown here is derived from an EMBL/GenBank/DDBJ whole genome shotgun (WGS) entry which is preliminary data.</text>
</comment>
<dbReference type="PRINTS" id="PR00389">
    <property type="entry name" value="PHPHLIPASEA2"/>
</dbReference>
<feature type="disulfide bond" evidence="6">
    <location>
        <begin position="263"/>
        <end position="323"/>
    </location>
</feature>
<name>A0AAD5R5Y1_PARTN</name>
<comment type="catalytic activity">
    <reaction evidence="8">
        <text>a 1,2-diacyl-sn-glycero-3-phosphocholine + H2O = a 1-acyl-sn-glycero-3-phosphocholine + a fatty acid + H(+)</text>
        <dbReference type="Rhea" id="RHEA:15801"/>
        <dbReference type="ChEBI" id="CHEBI:15377"/>
        <dbReference type="ChEBI" id="CHEBI:15378"/>
        <dbReference type="ChEBI" id="CHEBI:28868"/>
        <dbReference type="ChEBI" id="CHEBI:57643"/>
        <dbReference type="ChEBI" id="CHEBI:58168"/>
        <dbReference type="EC" id="3.1.1.4"/>
    </reaction>
</comment>
<comment type="cofactor">
    <cofactor evidence="5">
        <name>Ca(2+)</name>
        <dbReference type="ChEBI" id="CHEBI:29108"/>
    </cofactor>
    <text evidence="5">Binds 1 Ca(2+) ion per subunit.</text>
</comment>
<feature type="compositionally biased region" description="Polar residues" evidence="9">
    <location>
        <begin position="334"/>
        <end position="353"/>
    </location>
</feature>
<feature type="disulfide bond" evidence="6">
    <location>
        <begin position="248"/>
        <end position="264"/>
    </location>
</feature>
<dbReference type="GO" id="GO:0050482">
    <property type="term" value="P:arachidonate secretion"/>
    <property type="evidence" value="ECO:0007669"/>
    <property type="project" value="InterPro"/>
</dbReference>
<dbReference type="GO" id="GO:0005509">
    <property type="term" value="F:calcium ion binding"/>
    <property type="evidence" value="ECO:0007669"/>
    <property type="project" value="InterPro"/>
</dbReference>